<keyword evidence="1" id="KW-0812">Transmembrane</keyword>
<name>A0A8X8C8W2_POPTO</name>
<keyword evidence="3" id="KW-1185">Reference proteome</keyword>
<protein>
    <submittedName>
        <fullName evidence="2">Uncharacterized protein</fullName>
    </submittedName>
</protein>
<keyword evidence="1" id="KW-1133">Transmembrane helix</keyword>
<sequence length="218" mass="24412">MGHGALVDTISAVRNKIGCFGIAEGMYPGSLCTVAIKEHLPRILWTSQLRGLAAASAAKEIIEDASDEDVNDLSHKGMGVKVMVLIFFFEIALLTLWMFHMLNVPELLMSIVLVYETTYASRLTFSHREEAEQDAEKFALECIKEKLKVEDSSRYLQGVLRRIMNSKVKLCRENVKAPSCEQNNSSDVWKAGNLLLLLEASETASCLKLMSFYLLVFQ</sequence>
<feature type="transmembrane region" description="Helical" evidence="1">
    <location>
        <begin position="82"/>
        <end position="102"/>
    </location>
</feature>
<gene>
    <name evidence="2" type="ORF">POTOM_049176</name>
</gene>
<dbReference type="EMBL" id="JAAWWB010000029">
    <property type="protein sequence ID" value="KAG6746809.1"/>
    <property type="molecule type" value="Genomic_DNA"/>
</dbReference>
<dbReference type="Proteomes" id="UP000886885">
    <property type="component" value="Chromosome 15A"/>
</dbReference>
<proteinExistence type="predicted"/>
<evidence type="ECO:0000313" key="2">
    <source>
        <dbReference type="EMBL" id="KAG6746809.1"/>
    </source>
</evidence>
<dbReference type="AlphaFoldDB" id="A0A8X8C8W2"/>
<reference evidence="2" key="1">
    <citation type="journal article" date="2020" name="bioRxiv">
        <title>Hybrid origin of Populus tomentosa Carr. identified through genome sequencing and phylogenomic analysis.</title>
        <authorList>
            <person name="An X."/>
            <person name="Gao K."/>
            <person name="Chen Z."/>
            <person name="Li J."/>
            <person name="Yang X."/>
            <person name="Yang X."/>
            <person name="Zhou J."/>
            <person name="Guo T."/>
            <person name="Zhao T."/>
            <person name="Huang S."/>
            <person name="Miao D."/>
            <person name="Khan W.U."/>
            <person name="Rao P."/>
            <person name="Ye M."/>
            <person name="Lei B."/>
            <person name="Liao W."/>
            <person name="Wang J."/>
            <person name="Ji L."/>
            <person name="Li Y."/>
            <person name="Guo B."/>
            <person name="Mustafa N.S."/>
            <person name="Li S."/>
            <person name="Yun Q."/>
            <person name="Keller S.R."/>
            <person name="Mao J."/>
            <person name="Zhang R."/>
            <person name="Strauss S.H."/>
        </authorList>
    </citation>
    <scope>NUCLEOTIDE SEQUENCE</scope>
    <source>
        <strain evidence="2">GM15</strain>
        <tissue evidence="2">Leaf</tissue>
    </source>
</reference>
<keyword evidence="1" id="KW-0472">Membrane</keyword>
<evidence type="ECO:0000313" key="3">
    <source>
        <dbReference type="Proteomes" id="UP000886885"/>
    </source>
</evidence>
<comment type="caution">
    <text evidence="2">The sequence shown here is derived from an EMBL/GenBank/DDBJ whole genome shotgun (WGS) entry which is preliminary data.</text>
</comment>
<accession>A0A8X8C8W2</accession>
<organism evidence="2 3">
    <name type="scientific">Populus tomentosa</name>
    <name type="common">Chinese white poplar</name>
    <dbReference type="NCBI Taxonomy" id="118781"/>
    <lineage>
        <taxon>Eukaryota</taxon>
        <taxon>Viridiplantae</taxon>
        <taxon>Streptophyta</taxon>
        <taxon>Embryophyta</taxon>
        <taxon>Tracheophyta</taxon>
        <taxon>Spermatophyta</taxon>
        <taxon>Magnoliopsida</taxon>
        <taxon>eudicotyledons</taxon>
        <taxon>Gunneridae</taxon>
        <taxon>Pentapetalae</taxon>
        <taxon>rosids</taxon>
        <taxon>fabids</taxon>
        <taxon>Malpighiales</taxon>
        <taxon>Salicaceae</taxon>
        <taxon>Saliceae</taxon>
        <taxon>Populus</taxon>
    </lineage>
</organism>
<evidence type="ECO:0000256" key="1">
    <source>
        <dbReference type="SAM" id="Phobius"/>
    </source>
</evidence>